<dbReference type="EMBL" id="MDDS01000020">
    <property type="protein sequence ID" value="ODP38065.1"/>
    <property type="molecule type" value="Genomic_DNA"/>
</dbReference>
<dbReference type="CDD" id="cd07563">
    <property type="entry name" value="Peptidase_S41_IRBP"/>
    <property type="match status" value="1"/>
</dbReference>
<evidence type="ECO:0000256" key="1">
    <source>
        <dbReference type="SAM" id="MobiDB-lite"/>
    </source>
</evidence>
<sequence>MSKVMAAIILAGATPLAMAQTNPPDATVQASAAAFDLTQAKQATSALADQLEKDFVFPDVAKRYAAALRAKLAAGGYDGLSDAESYAKAVTADLQAVAPDGHLKMIPPSASCLNGPSGGRTGASAYPPLMEQAGWIAPGIAYVRFNAFMGEPDTLRAFTAFLDGHAGAKALIIDARTHRGGGLDEMDVLFPRIFDKATVAMVMDTRASVAEQGGPLPFKSLVKVDAPAEFFRSEHRVVPATPASPWTKARIYYLTSPRTASAAEHLASTFKGTGRATLIGATTAGAGHYGGHAPLPGGYSAFIPFGRSYFPGGEGWEGSGVKPDVAVAPERALVEALTREGVAPAEAEELSDAHKPSGSMERRR</sequence>
<dbReference type="STRING" id="1888892.BFL28_15675"/>
<organism evidence="4 5">
    <name type="scientific">Sphingomonas turrisvirgatae</name>
    <dbReference type="NCBI Taxonomy" id="1888892"/>
    <lineage>
        <taxon>Bacteria</taxon>
        <taxon>Pseudomonadati</taxon>
        <taxon>Pseudomonadota</taxon>
        <taxon>Alphaproteobacteria</taxon>
        <taxon>Sphingomonadales</taxon>
        <taxon>Sphingomonadaceae</taxon>
        <taxon>Sphingomonas</taxon>
    </lineage>
</organism>
<dbReference type="SMART" id="SM00245">
    <property type="entry name" value="TSPc"/>
    <property type="match status" value="1"/>
</dbReference>
<dbReference type="Pfam" id="PF11918">
    <property type="entry name" value="Peptidase_S41_N"/>
    <property type="match status" value="1"/>
</dbReference>
<dbReference type="Gene3D" id="3.30.750.44">
    <property type="match status" value="1"/>
</dbReference>
<feature type="chain" id="PRO_5009132269" description="Tail specific protease domain-containing protein" evidence="2">
    <location>
        <begin position="20"/>
        <end position="364"/>
    </location>
</feature>
<name>A0A1E3LY95_9SPHN</name>
<keyword evidence="5" id="KW-1185">Reference proteome</keyword>
<dbReference type="GO" id="GO:0006508">
    <property type="term" value="P:proteolysis"/>
    <property type="evidence" value="ECO:0007669"/>
    <property type="project" value="InterPro"/>
</dbReference>
<comment type="caution">
    <text evidence="4">The sequence shown here is derived from an EMBL/GenBank/DDBJ whole genome shotgun (WGS) entry which is preliminary data.</text>
</comment>
<feature type="signal peptide" evidence="2">
    <location>
        <begin position="1"/>
        <end position="19"/>
    </location>
</feature>
<dbReference type="Pfam" id="PF03572">
    <property type="entry name" value="Peptidase_S41"/>
    <property type="match status" value="1"/>
</dbReference>
<evidence type="ECO:0000256" key="2">
    <source>
        <dbReference type="SAM" id="SignalP"/>
    </source>
</evidence>
<dbReference type="SUPFAM" id="SSF52096">
    <property type="entry name" value="ClpP/crotonase"/>
    <property type="match status" value="1"/>
</dbReference>
<accession>A0A1E3LY95</accession>
<feature type="domain" description="Tail specific protease" evidence="3">
    <location>
        <begin position="98"/>
        <end position="328"/>
    </location>
</feature>
<dbReference type="GO" id="GO:0008236">
    <property type="term" value="F:serine-type peptidase activity"/>
    <property type="evidence" value="ECO:0007669"/>
    <property type="project" value="InterPro"/>
</dbReference>
<dbReference type="Proteomes" id="UP000094487">
    <property type="component" value="Unassembled WGS sequence"/>
</dbReference>
<proteinExistence type="predicted"/>
<dbReference type="PANTHER" id="PTHR11261:SF3">
    <property type="entry name" value="RETINOL-BINDING PROTEIN 3"/>
    <property type="match status" value="1"/>
</dbReference>
<gene>
    <name evidence="4" type="ORF">BFL28_15675</name>
</gene>
<feature type="region of interest" description="Disordered" evidence="1">
    <location>
        <begin position="339"/>
        <end position="364"/>
    </location>
</feature>
<keyword evidence="2" id="KW-0732">Signal</keyword>
<evidence type="ECO:0000313" key="5">
    <source>
        <dbReference type="Proteomes" id="UP000094487"/>
    </source>
</evidence>
<dbReference type="Gene3D" id="3.90.226.10">
    <property type="entry name" value="2-enoyl-CoA Hydratase, Chain A, domain 1"/>
    <property type="match status" value="1"/>
</dbReference>
<dbReference type="RefSeq" id="WP_069320210.1">
    <property type="nucleotide sequence ID" value="NZ_MDDS01000020.1"/>
</dbReference>
<reference evidence="4 5" key="1">
    <citation type="submission" date="2016-08" db="EMBL/GenBank/DDBJ databases">
        <title>Draft genome of the agarase producing Sphingomonas sp. MCT13.</title>
        <authorList>
            <person name="D'Andrea M.M."/>
            <person name="Rossolini G.M."/>
            <person name="Thaller M.C."/>
        </authorList>
    </citation>
    <scope>NUCLEOTIDE SEQUENCE [LARGE SCALE GENOMIC DNA]</scope>
    <source>
        <strain evidence="4 5">MCT13</strain>
    </source>
</reference>
<dbReference type="AlphaFoldDB" id="A0A1E3LY95"/>
<evidence type="ECO:0000259" key="3">
    <source>
        <dbReference type="SMART" id="SM00245"/>
    </source>
</evidence>
<dbReference type="PANTHER" id="PTHR11261">
    <property type="entry name" value="INTERPHOTORECEPTOR RETINOID-BINDING PROTEIN"/>
    <property type="match status" value="1"/>
</dbReference>
<evidence type="ECO:0000313" key="4">
    <source>
        <dbReference type="EMBL" id="ODP38065.1"/>
    </source>
</evidence>
<dbReference type="InterPro" id="IPR029045">
    <property type="entry name" value="ClpP/crotonase-like_dom_sf"/>
</dbReference>
<dbReference type="InterPro" id="IPR005151">
    <property type="entry name" value="Tail-specific_protease"/>
</dbReference>
<protein>
    <recommendedName>
        <fullName evidence="3">Tail specific protease domain-containing protein</fullName>
    </recommendedName>
</protein>